<feature type="compositionally biased region" description="Basic and acidic residues" evidence="1">
    <location>
        <begin position="47"/>
        <end position="60"/>
    </location>
</feature>
<evidence type="ECO:0000256" key="1">
    <source>
        <dbReference type="SAM" id="MobiDB-lite"/>
    </source>
</evidence>
<comment type="caution">
    <text evidence="2">The sequence shown here is derived from an EMBL/GenBank/DDBJ whole genome shotgun (WGS) entry which is preliminary data.</text>
</comment>
<evidence type="ECO:0000313" key="3">
    <source>
        <dbReference type="Proteomes" id="UP001346149"/>
    </source>
</evidence>
<feature type="compositionally biased region" description="Polar residues" evidence="1">
    <location>
        <begin position="26"/>
        <end position="42"/>
    </location>
</feature>
<sequence>MSSLFNVFDGFCEEFLGRKGKPNVGPTVNSTSSTSLPSTQGAMVSDDSIRKKEEVEKERPLRRGLRFAPELDGLNCFETVVFHSSAEKKSVVFH</sequence>
<gene>
    <name evidence="2" type="ORF">SAY86_011404</name>
</gene>
<reference evidence="2 3" key="1">
    <citation type="journal article" date="2023" name="Hortic Res">
        <title>Pangenome of water caltrop reveals structural variations and asymmetric subgenome divergence after allopolyploidization.</title>
        <authorList>
            <person name="Zhang X."/>
            <person name="Chen Y."/>
            <person name="Wang L."/>
            <person name="Yuan Y."/>
            <person name="Fang M."/>
            <person name="Shi L."/>
            <person name="Lu R."/>
            <person name="Comes H.P."/>
            <person name="Ma Y."/>
            <person name="Chen Y."/>
            <person name="Huang G."/>
            <person name="Zhou Y."/>
            <person name="Zheng Z."/>
            <person name="Qiu Y."/>
        </authorList>
    </citation>
    <scope>NUCLEOTIDE SEQUENCE [LARGE SCALE GENOMIC DNA]</scope>
    <source>
        <strain evidence="2">F231</strain>
    </source>
</reference>
<dbReference type="EMBL" id="JAXQNO010000012">
    <property type="protein sequence ID" value="KAK4787571.1"/>
    <property type="molecule type" value="Genomic_DNA"/>
</dbReference>
<dbReference type="Proteomes" id="UP001346149">
    <property type="component" value="Unassembled WGS sequence"/>
</dbReference>
<organism evidence="2 3">
    <name type="scientific">Trapa natans</name>
    <name type="common">Water chestnut</name>
    <dbReference type="NCBI Taxonomy" id="22666"/>
    <lineage>
        <taxon>Eukaryota</taxon>
        <taxon>Viridiplantae</taxon>
        <taxon>Streptophyta</taxon>
        <taxon>Embryophyta</taxon>
        <taxon>Tracheophyta</taxon>
        <taxon>Spermatophyta</taxon>
        <taxon>Magnoliopsida</taxon>
        <taxon>eudicotyledons</taxon>
        <taxon>Gunneridae</taxon>
        <taxon>Pentapetalae</taxon>
        <taxon>rosids</taxon>
        <taxon>malvids</taxon>
        <taxon>Myrtales</taxon>
        <taxon>Lythraceae</taxon>
        <taxon>Trapa</taxon>
    </lineage>
</organism>
<keyword evidence="3" id="KW-1185">Reference proteome</keyword>
<dbReference type="PANTHER" id="PTHR33641">
    <property type="entry name" value="OS06G0133500 PROTEIN"/>
    <property type="match status" value="1"/>
</dbReference>
<protein>
    <submittedName>
        <fullName evidence="2">Uncharacterized protein</fullName>
    </submittedName>
</protein>
<name>A0AAN7LK73_TRANT</name>
<accession>A0AAN7LK73</accession>
<evidence type="ECO:0000313" key="2">
    <source>
        <dbReference type="EMBL" id="KAK4787571.1"/>
    </source>
</evidence>
<dbReference type="AlphaFoldDB" id="A0AAN7LK73"/>
<proteinExistence type="predicted"/>
<dbReference type="PANTHER" id="PTHR33641:SF15">
    <property type="entry name" value="AVR9_CF-9 RAPIDLY ELICITED PROTEIN"/>
    <property type="match status" value="1"/>
</dbReference>
<feature type="region of interest" description="Disordered" evidence="1">
    <location>
        <begin position="17"/>
        <end position="60"/>
    </location>
</feature>